<dbReference type="Gene3D" id="1.10.10.60">
    <property type="entry name" value="Homeodomain-like"/>
    <property type="match status" value="1"/>
</dbReference>
<feature type="domain" description="HTH psq-type" evidence="2">
    <location>
        <begin position="9"/>
        <end position="46"/>
    </location>
</feature>
<name>A0A5B7IBW9_PORTR</name>
<organism evidence="3 4">
    <name type="scientific">Portunus trituberculatus</name>
    <name type="common">Swimming crab</name>
    <name type="synonym">Neptunus trituberculatus</name>
    <dbReference type="NCBI Taxonomy" id="210409"/>
    <lineage>
        <taxon>Eukaryota</taxon>
        <taxon>Metazoa</taxon>
        <taxon>Ecdysozoa</taxon>
        <taxon>Arthropoda</taxon>
        <taxon>Crustacea</taxon>
        <taxon>Multicrustacea</taxon>
        <taxon>Malacostraca</taxon>
        <taxon>Eumalacostraca</taxon>
        <taxon>Eucarida</taxon>
        <taxon>Decapoda</taxon>
        <taxon>Pleocyemata</taxon>
        <taxon>Brachyura</taxon>
        <taxon>Eubrachyura</taxon>
        <taxon>Portunoidea</taxon>
        <taxon>Portunidae</taxon>
        <taxon>Portuninae</taxon>
        <taxon>Portunus</taxon>
    </lineage>
</organism>
<comment type="subcellular location">
    <subcellularLocation>
        <location evidence="1">Nucleus</location>
    </subcellularLocation>
</comment>
<dbReference type="InterPro" id="IPR007889">
    <property type="entry name" value="HTH_Psq"/>
</dbReference>
<accession>A0A5B7IBW9</accession>
<sequence length="81" mass="9221">MKPENMDHEENLEKAVKAVKEDKVSVRTAARMHGIARTSLQQRLATGEKPKKTVGGQLSLPKEAEMELAECLKMWIWKQCE</sequence>
<dbReference type="Proteomes" id="UP000324222">
    <property type="component" value="Unassembled WGS sequence"/>
</dbReference>
<proteinExistence type="predicted"/>
<evidence type="ECO:0000313" key="3">
    <source>
        <dbReference type="EMBL" id="MPC79705.1"/>
    </source>
</evidence>
<dbReference type="EMBL" id="VSRR010051869">
    <property type="protein sequence ID" value="MPC79705.1"/>
    <property type="molecule type" value="Genomic_DNA"/>
</dbReference>
<dbReference type="GO" id="GO:0005634">
    <property type="term" value="C:nucleus"/>
    <property type="evidence" value="ECO:0007669"/>
    <property type="project" value="UniProtKB-SubCell"/>
</dbReference>
<keyword evidence="4" id="KW-1185">Reference proteome</keyword>
<evidence type="ECO:0000256" key="1">
    <source>
        <dbReference type="ARBA" id="ARBA00004123"/>
    </source>
</evidence>
<dbReference type="SUPFAM" id="SSF46689">
    <property type="entry name" value="Homeodomain-like"/>
    <property type="match status" value="1"/>
</dbReference>
<evidence type="ECO:0000313" key="4">
    <source>
        <dbReference type="Proteomes" id="UP000324222"/>
    </source>
</evidence>
<dbReference type="AlphaFoldDB" id="A0A5B7IBW9"/>
<dbReference type="Pfam" id="PF05225">
    <property type="entry name" value="HTH_psq"/>
    <property type="match status" value="1"/>
</dbReference>
<gene>
    <name evidence="3" type="ORF">E2C01_074246</name>
</gene>
<dbReference type="InterPro" id="IPR009057">
    <property type="entry name" value="Homeodomain-like_sf"/>
</dbReference>
<comment type="caution">
    <text evidence="3">The sequence shown here is derived from an EMBL/GenBank/DDBJ whole genome shotgun (WGS) entry which is preliminary data.</text>
</comment>
<reference evidence="3 4" key="1">
    <citation type="submission" date="2019-05" db="EMBL/GenBank/DDBJ databases">
        <title>Another draft genome of Portunus trituberculatus and its Hox gene families provides insights of decapod evolution.</title>
        <authorList>
            <person name="Jeong J.-H."/>
            <person name="Song I."/>
            <person name="Kim S."/>
            <person name="Choi T."/>
            <person name="Kim D."/>
            <person name="Ryu S."/>
            <person name="Kim W."/>
        </authorList>
    </citation>
    <scope>NUCLEOTIDE SEQUENCE [LARGE SCALE GENOMIC DNA]</scope>
    <source>
        <tissue evidence="3">Muscle</tissue>
    </source>
</reference>
<dbReference type="GO" id="GO:0003677">
    <property type="term" value="F:DNA binding"/>
    <property type="evidence" value="ECO:0007669"/>
    <property type="project" value="InterPro"/>
</dbReference>
<evidence type="ECO:0000259" key="2">
    <source>
        <dbReference type="Pfam" id="PF05225"/>
    </source>
</evidence>
<protein>
    <recommendedName>
        <fullName evidence="2">HTH psq-type domain-containing protein</fullName>
    </recommendedName>
</protein>